<dbReference type="PROSITE" id="PS51257">
    <property type="entry name" value="PROKAR_LIPOPROTEIN"/>
    <property type="match status" value="1"/>
</dbReference>
<gene>
    <name evidence="2" type="ORF">DPR02_32420</name>
</gene>
<dbReference type="AlphaFoldDB" id="A0AAQ0F6N3"/>
<organism evidence="2 3">
    <name type="scientific">Burkholderia cepacia</name>
    <name type="common">Pseudomonas cepacia</name>
    <dbReference type="NCBI Taxonomy" id="292"/>
    <lineage>
        <taxon>Bacteria</taxon>
        <taxon>Pseudomonadati</taxon>
        <taxon>Pseudomonadota</taxon>
        <taxon>Betaproteobacteria</taxon>
        <taxon>Burkholderiales</taxon>
        <taxon>Burkholderiaceae</taxon>
        <taxon>Burkholderia</taxon>
        <taxon>Burkholderia cepacia complex</taxon>
    </lineage>
</organism>
<evidence type="ECO:0000256" key="1">
    <source>
        <dbReference type="SAM" id="Phobius"/>
    </source>
</evidence>
<dbReference type="EMBL" id="QLUZ01000028">
    <property type="protein sequence ID" value="RAQ01550.1"/>
    <property type="molecule type" value="Genomic_DNA"/>
</dbReference>
<evidence type="ECO:0000313" key="2">
    <source>
        <dbReference type="EMBL" id="RAQ01550.1"/>
    </source>
</evidence>
<comment type="caution">
    <text evidence="2">The sequence shown here is derived from an EMBL/GenBank/DDBJ whole genome shotgun (WGS) entry which is preliminary data.</text>
</comment>
<protein>
    <recommendedName>
        <fullName evidence="4">Pilus assembly protein</fullName>
    </recommendedName>
</protein>
<evidence type="ECO:0008006" key="4">
    <source>
        <dbReference type="Google" id="ProtNLM"/>
    </source>
</evidence>
<dbReference type="Proteomes" id="UP000248899">
    <property type="component" value="Unassembled WGS sequence"/>
</dbReference>
<keyword evidence="1" id="KW-0472">Membrane</keyword>
<sequence length="188" mass="20782">MGRLNWNYAPRSRWNRPWVAVGGVALAACLHALWWRDVLLTQRNEIVEHARHLSHQAAVPTRPAAPPSPVVLDRVFVEMRYPWTDMLDSLGAATQPGVNLLTLEPDVDIRHVRIGGIANRTQDVLDLITALHENPAWSSIQLVSQTRNADASPTLAQDSVPPLPNLPGLSGTLSSTLSFTLSADWRRP</sequence>
<name>A0AAQ0F6N3_BURCE</name>
<proteinExistence type="predicted"/>
<reference evidence="2 3" key="1">
    <citation type="submission" date="2018-06" db="EMBL/GenBank/DDBJ databases">
        <title>Towards the identification of Burkholderia cepacia strain which caused fatal septicemia.</title>
        <authorList>
            <person name="Bui L.A.T."/>
            <person name="Zakharova I.B."/>
            <person name="Shpak I.M."/>
            <person name="Teteryatnikova N."/>
            <person name="Ustinov D.V."/>
            <person name="Kuzyutina Y.A."/>
            <person name="Nguyen H.N."/>
            <person name="Antonov A.S."/>
            <person name="Avdyusheva E.F."/>
            <person name="Victorov D.V."/>
        </authorList>
    </citation>
    <scope>NUCLEOTIDE SEQUENCE [LARGE SCALE GENOMIC DNA]</scope>
    <source>
        <strain evidence="2 3">PT02</strain>
    </source>
</reference>
<accession>A0AAQ0F6N3</accession>
<evidence type="ECO:0000313" key="3">
    <source>
        <dbReference type="Proteomes" id="UP000248899"/>
    </source>
</evidence>
<feature type="transmembrane region" description="Helical" evidence="1">
    <location>
        <begin position="17"/>
        <end position="35"/>
    </location>
</feature>
<keyword evidence="1" id="KW-1133">Transmembrane helix</keyword>
<dbReference type="RefSeq" id="WP_111942727.1">
    <property type="nucleotide sequence ID" value="NZ_CP158564.1"/>
</dbReference>
<keyword evidence="1" id="KW-0812">Transmembrane</keyword>